<keyword evidence="1 5" id="KW-0489">Methyltransferase</keyword>
<dbReference type="PRINTS" id="PR00507">
    <property type="entry name" value="N12N6MTFRASE"/>
</dbReference>
<dbReference type="Gene3D" id="3.40.50.150">
    <property type="entry name" value="Vaccinia Virus protein VP39"/>
    <property type="match status" value="1"/>
</dbReference>
<dbReference type="PANTHER" id="PTHR47313:SF1">
    <property type="entry name" value="RIBOSOMAL RNA LARGE SUBUNIT METHYLTRANSFERASE K_L"/>
    <property type="match status" value="1"/>
</dbReference>
<keyword evidence="6" id="KW-1185">Reference proteome</keyword>
<dbReference type="OrthoDB" id="9809404at2"/>
<dbReference type="InterPro" id="IPR054170">
    <property type="entry name" value="RlmL_1st"/>
</dbReference>
<protein>
    <submittedName>
        <fullName evidence="5">Ribosomal RNA large subunit methyltransferase L</fullName>
        <ecNumber evidence="5">2.1.1.173</ecNumber>
    </submittedName>
</protein>
<dbReference type="PROSITE" id="PS01261">
    <property type="entry name" value="UPF0020"/>
    <property type="match status" value="1"/>
</dbReference>
<dbReference type="GO" id="GO:0052915">
    <property type="term" value="F:23S rRNA (guanine(2445)-N(2))-methyltransferase activity"/>
    <property type="evidence" value="ECO:0007669"/>
    <property type="project" value="UniProtKB-EC"/>
</dbReference>
<gene>
    <name evidence="5" type="primary">rlmL</name>
    <name evidence="5" type="ORF">LOKVESSMR4R_03397</name>
</gene>
<evidence type="ECO:0000259" key="3">
    <source>
        <dbReference type="Pfam" id="PF01170"/>
    </source>
</evidence>
<dbReference type="InterPro" id="IPR053943">
    <property type="entry name" value="RlmKL-like_Mtase_CS"/>
</dbReference>
<dbReference type="EC" id="2.1.1.173" evidence="5"/>
<dbReference type="EMBL" id="CP021431">
    <property type="protein sequence ID" value="ARU02669.1"/>
    <property type="molecule type" value="Genomic_DNA"/>
</dbReference>
<evidence type="ECO:0000313" key="6">
    <source>
        <dbReference type="Proteomes" id="UP000195273"/>
    </source>
</evidence>
<evidence type="ECO:0000256" key="2">
    <source>
        <dbReference type="ARBA" id="ARBA00022679"/>
    </source>
</evidence>
<dbReference type="GO" id="GO:0070043">
    <property type="term" value="F:rRNA (guanine-N7-)-methyltransferase activity"/>
    <property type="evidence" value="ECO:0007669"/>
    <property type="project" value="TreeGrafter"/>
</dbReference>
<dbReference type="KEGG" id="lvs:LOKVESSMR4R_03397"/>
<name>A0A1Y0EGX6_9RHOB</name>
<dbReference type="Gene3D" id="3.30.2130.30">
    <property type="match status" value="1"/>
</dbReference>
<evidence type="ECO:0000256" key="1">
    <source>
        <dbReference type="ARBA" id="ARBA00022603"/>
    </source>
</evidence>
<reference evidence="5 6" key="1">
    <citation type="submission" date="2017-05" db="EMBL/GenBank/DDBJ databases">
        <title>Genome Sequence of Loktanella vestfoldensis Strain SMR4r Isolated from a Culture of the Diatom Skeletonema marinoi.</title>
        <authorList>
            <person name="Topel M."/>
            <person name="Pinder M.I.M."/>
            <person name="Johansson O.N."/>
            <person name="Kourtchenko O."/>
            <person name="Godhe A."/>
            <person name="Clarke A.K."/>
        </authorList>
    </citation>
    <scope>NUCLEOTIDE SEQUENCE [LARGE SCALE GENOMIC DNA]</scope>
    <source>
        <strain evidence="5 6">SMR4r</strain>
    </source>
</reference>
<dbReference type="GO" id="GO:0003676">
    <property type="term" value="F:nucleic acid binding"/>
    <property type="evidence" value="ECO:0007669"/>
    <property type="project" value="InterPro"/>
</dbReference>
<dbReference type="Pfam" id="PF01170">
    <property type="entry name" value="UPF0020"/>
    <property type="match status" value="1"/>
</dbReference>
<sequence length="366" mass="39436">MTQRFEIFLTATPGFEPALLAEAQAAGFAGELTQGGVTMTGGWSDVWRANLVLRGATRVLVRIGSFMAFHLAQLDKRAHKFPWAEVLRPDVPVRVEVTTNRKSKIYHAGAATQRIETALKANGYQISAEAALVLKLRIDDNRVTISVDTSGESLHKRGHKQGVGKAPMRETLASLFLRDCGYQGTEPVLDPMCGSGTFVIEAAEIAAGLCPGRSRSFAFEQLASFDAAAWDALRQHQPTPTDLRFYGSDRDAGAIRMSRENADRAGVAGLTTFDTLPVDALTRPDGPPGLVICNPPYGDRIGNPKLLFGLYARLGQRLKADFAGWRVGIVTSDAALANATALPFKPKGAPVPHGGLKVWLFQTGPL</sequence>
<dbReference type="InterPro" id="IPR000241">
    <property type="entry name" value="RlmKL-like_Mtase"/>
</dbReference>
<evidence type="ECO:0000259" key="4">
    <source>
        <dbReference type="Pfam" id="PF22020"/>
    </source>
</evidence>
<feature type="domain" description="Ribosomal RNA large subunit methyltransferase K/L-like methyltransferase" evidence="3">
    <location>
        <begin position="157"/>
        <end position="340"/>
    </location>
</feature>
<dbReference type="SUPFAM" id="SSF53335">
    <property type="entry name" value="S-adenosyl-L-methionine-dependent methyltransferases"/>
    <property type="match status" value="1"/>
</dbReference>
<dbReference type="PROSITE" id="PS00092">
    <property type="entry name" value="N6_MTASE"/>
    <property type="match status" value="1"/>
</dbReference>
<accession>A0A1Y0EGX6</accession>
<dbReference type="Proteomes" id="UP000195273">
    <property type="component" value="Chromosome"/>
</dbReference>
<organism evidence="5 6">
    <name type="scientific">Yoonia vestfoldensis</name>
    <dbReference type="NCBI Taxonomy" id="245188"/>
    <lineage>
        <taxon>Bacteria</taxon>
        <taxon>Pseudomonadati</taxon>
        <taxon>Pseudomonadota</taxon>
        <taxon>Alphaproteobacteria</taxon>
        <taxon>Rhodobacterales</taxon>
        <taxon>Paracoccaceae</taxon>
        <taxon>Yoonia</taxon>
    </lineage>
</organism>
<dbReference type="Pfam" id="PF22020">
    <property type="entry name" value="RlmL_1st"/>
    <property type="match status" value="1"/>
</dbReference>
<proteinExistence type="predicted"/>
<dbReference type="InterPro" id="IPR029063">
    <property type="entry name" value="SAM-dependent_MTases_sf"/>
</dbReference>
<evidence type="ECO:0000313" key="5">
    <source>
        <dbReference type="EMBL" id="ARU02669.1"/>
    </source>
</evidence>
<dbReference type="RefSeq" id="WP_087211035.1">
    <property type="nucleotide sequence ID" value="NZ_CP021431.1"/>
</dbReference>
<keyword evidence="2 5" id="KW-0808">Transferase</keyword>
<feature type="domain" description="RlmL ferredoxin-like" evidence="4">
    <location>
        <begin position="6"/>
        <end position="60"/>
    </location>
</feature>
<dbReference type="PANTHER" id="PTHR47313">
    <property type="entry name" value="RIBOSOMAL RNA LARGE SUBUNIT METHYLTRANSFERASE K/L"/>
    <property type="match status" value="1"/>
</dbReference>
<dbReference type="CDD" id="cd11715">
    <property type="entry name" value="THUMP_AdoMetMT"/>
    <property type="match status" value="1"/>
</dbReference>
<dbReference type="AlphaFoldDB" id="A0A1Y0EGX6"/>
<dbReference type="InterPro" id="IPR002052">
    <property type="entry name" value="DNA_methylase_N6_adenine_CS"/>
</dbReference>
<dbReference type="STRING" id="1122181.GCA_000382265_03594"/>